<organism evidence="12 13">
    <name type="scientific">Oceanospirillum multiglobuliferum</name>
    <dbReference type="NCBI Taxonomy" id="64969"/>
    <lineage>
        <taxon>Bacteria</taxon>
        <taxon>Pseudomonadati</taxon>
        <taxon>Pseudomonadota</taxon>
        <taxon>Gammaproteobacteria</taxon>
        <taxon>Oceanospirillales</taxon>
        <taxon>Oceanospirillaceae</taxon>
        <taxon>Oceanospirillum</taxon>
    </lineage>
</organism>
<dbReference type="InterPro" id="IPR004358">
    <property type="entry name" value="Sig_transdc_His_kin-like_C"/>
</dbReference>
<evidence type="ECO:0000256" key="1">
    <source>
        <dbReference type="ARBA" id="ARBA00000085"/>
    </source>
</evidence>
<dbReference type="InterPro" id="IPR035965">
    <property type="entry name" value="PAS-like_dom_sf"/>
</dbReference>
<dbReference type="InterPro" id="IPR005467">
    <property type="entry name" value="His_kinase_dom"/>
</dbReference>
<evidence type="ECO:0000313" key="12">
    <source>
        <dbReference type="EMBL" id="OPX54472.1"/>
    </source>
</evidence>
<dbReference type="SMART" id="SM00387">
    <property type="entry name" value="HATPase_c"/>
    <property type="match status" value="1"/>
</dbReference>
<dbReference type="Gene3D" id="3.30.565.10">
    <property type="entry name" value="Histidine kinase-like ATPase, C-terminal domain"/>
    <property type="match status" value="1"/>
</dbReference>
<dbReference type="CDD" id="cd00130">
    <property type="entry name" value="PAS"/>
    <property type="match status" value="1"/>
</dbReference>
<dbReference type="InterPro" id="IPR036097">
    <property type="entry name" value="HisK_dim/P_sf"/>
</dbReference>
<accession>A0A1V4T1I3</accession>
<feature type="domain" description="PAS" evidence="10">
    <location>
        <begin position="333"/>
        <end position="403"/>
    </location>
</feature>
<evidence type="ECO:0000256" key="7">
    <source>
        <dbReference type="SAM" id="Coils"/>
    </source>
</evidence>
<evidence type="ECO:0000256" key="3">
    <source>
        <dbReference type="ARBA" id="ARBA00022553"/>
    </source>
</evidence>
<dbReference type="SUPFAM" id="SSF55874">
    <property type="entry name" value="ATPase domain of HSP90 chaperone/DNA topoisomerase II/histidine kinase"/>
    <property type="match status" value="1"/>
</dbReference>
<evidence type="ECO:0000313" key="13">
    <source>
        <dbReference type="Proteomes" id="UP000191418"/>
    </source>
</evidence>
<sequence length="862" mass="96985">MQRLELENQRLKKINLALIDRVEAAPDMGGRAYAAFENSALLAEQVRERTAALNQALSELRNSNQALKHAHIEIETLHQRLMDAIESMNDAFVLFDRDRNLVLCNSRYREIWLRYGYPIQQGMTQKTISEYARAGVLDNTATDDELALYQQAFGQVVRLRDGRWLQVNERETATGDQAVLYTDITEFKAIETQRREAALAEKSRILQSTLENLAQGVVLVNDQGYPEIWNERLLQLTGLKAEQLEENTDFIALLKQQVHIDQWPLPENHQTSFKSPAEIRVEHLRQGQGSYELTLPDGRVLELRQRARPEGGRVITFSDITERSLYANALRDSEQKMRLITDALPAMIGYVNADLAFEFTNRAYQEWHGMTRDELQGRPIAEVYSQAQLNRLQNYIASVLAGNTVSFELEEVNNDGEARFVHKSYVPRVDNQQHTTGFFVLTQDITERRLTAEALKNANVLLEQRVAARTAELTTLNAHLLEAKKQAEQANLSKTKFLAAISHDLLQPMNAARLFNSALAEYPLEKAAKQLVRSTQSSLNDVEGLLGALVDISKLDAGVVEPQISVFSVDALLNNLANEYREIAQSVQQRFRARILPCAVRSDSQLLGRILRNFLTNASRYTEAGGQLMLASRRRGDCLRIEIWDTGDGIEQEKLTEIFQEFSRLKRRPSPNDRGLGLGLAIVDKIARVLQHKITVRSVVGVGSVFAVDVPISTEVVKHETPDLFQSSQSDALTGTPVLVLDNDPAICAGMERLLDGWGIDVMTALDFEQSAQLIQDGFEPKMLLVDYHLDNDANGIDVAGKINQLLPTPVPVMLITANYSKELNTQVEAVNYKLLNKPVKPLKLRMMIANLLGQHGKMPIH</sequence>
<name>A0A1V4T1I3_9GAMM</name>
<dbReference type="InterPro" id="IPR000700">
    <property type="entry name" value="PAS-assoc_C"/>
</dbReference>
<dbReference type="PROSITE" id="PS50110">
    <property type="entry name" value="RESPONSE_REGULATORY"/>
    <property type="match status" value="1"/>
</dbReference>
<dbReference type="FunFam" id="1.10.287.130:FF:000063">
    <property type="entry name" value="Hybrid sensor histidine kinase/response regulator"/>
    <property type="match status" value="1"/>
</dbReference>
<dbReference type="Pfam" id="PF00512">
    <property type="entry name" value="HisKA"/>
    <property type="match status" value="1"/>
</dbReference>
<dbReference type="SMART" id="SM00091">
    <property type="entry name" value="PAS"/>
    <property type="match status" value="3"/>
</dbReference>
<evidence type="ECO:0000256" key="6">
    <source>
        <dbReference type="PROSITE-ProRule" id="PRU00169"/>
    </source>
</evidence>
<protein>
    <recommendedName>
        <fullName evidence="2">histidine kinase</fullName>
        <ecNumber evidence="2">2.7.13.3</ecNumber>
    </recommendedName>
</protein>
<gene>
    <name evidence="12" type="ORF">BTE48_14135</name>
</gene>
<dbReference type="SUPFAM" id="SSF52172">
    <property type="entry name" value="CheY-like"/>
    <property type="match status" value="1"/>
</dbReference>
<dbReference type="EC" id="2.7.13.3" evidence="2"/>
<dbReference type="SUPFAM" id="SSF47384">
    <property type="entry name" value="Homodimeric domain of signal transducing histidine kinase"/>
    <property type="match status" value="1"/>
</dbReference>
<dbReference type="InterPro" id="IPR003661">
    <property type="entry name" value="HisK_dim/P_dom"/>
</dbReference>
<dbReference type="NCBIfam" id="TIGR00229">
    <property type="entry name" value="sensory_box"/>
    <property type="match status" value="1"/>
</dbReference>
<dbReference type="Pfam" id="PF08448">
    <property type="entry name" value="PAS_4"/>
    <property type="match status" value="1"/>
</dbReference>
<dbReference type="PANTHER" id="PTHR43047:SF9">
    <property type="entry name" value="HISTIDINE KINASE"/>
    <property type="match status" value="1"/>
</dbReference>
<dbReference type="Gene3D" id="3.40.50.2300">
    <property type="match status" value="1"/>
</dbReference>
<evidence type="ECO:0000259" key="10">
    <source>
        <dbReference type="PROSITE" id="PS50112"/>
    </source>
</evidence>
<dbReference type="Pfam" id="PF02518">
    <property type="entry name" value="HATPase_c"/>
    <property type="match status" value="1"/>
</dbReference>
<dbReference type="PANTHER" id="PTHR43047">
    <property type="entry name" value="TWO-COMPONENT HISTIDINE PROTEIN KINASE"/>
    <property type="match status" value="1"/>
</dbReference>
<comment type="caution">
    <text evidence="12">The sequence shown here is derived from an EMBL/GenBank/DDBJ whole genome shotgun (WGS) entry which is preliminary data.</text>
</comment>
<dbReference type="SMART" id="SM00388">
    <property type="entry name" value="HisKA"/>
    <property type="match status" value="1"/>
</dbReference>
<dbReference type="Pfam" id="PF00072">
    <property type="entry name" value="Response_reg"/>
    <property type="match status" value="1"/>
</dbReference>
<dbReference type="SMART" id="SM00448">
    <property type="entry name" value="REC"/>
    <property type="match status" value="1"/>
</dbReference>
<keyword evidence="7" id="KW-0175">Coiled coil</keyword>
<dbReference type="InterPro" id="IPR000014">
    <property type="entry name" value="PAS"/>
</dbReference>
<dbReference type="InterPro" id="IPR036890">
    <property type="entry name" value="HATPase_C_sf"/>
</dbReference>
<feature type="coiled-coil region" evidence="7">
    <location>
        <begin position="1"/>
        <end position="63"/>
    </location>
</feature>
<feature type="modified residue" description="4-aspartylphosphate" evidence="6">
    <location>
        <position position="787"/>
    </location>
</feature>
<dbReference type="PROSITE" id="PS50109">
    <property type="entry name" value="HIS_KIN"/>
    <property type="match status" value="1"/>
</dbReference>
<dbReference type="FunFam" id="3.30.565.10:FF:000049">
    <property type="entry name" value="Two-component sensor histidine kinase"/>
    <property type="match status" value="1"/>
</dbReference>
<evidence type="ECO:0000259" key="9">
    <source>
        <dbReference type="PROSITE" id="PS50110"/>
    </source>
</evidence>
<keyword evidence="4" id="KW-0808">Transferase</keyword>
<dbReference type="Gene3D" id="3.30.450.20">
    <property type="entry name" value="PAS domain"/>
    <property type="match status" value="3"/>
</dbReference>
<dbReference type="InterPro" id="IPR013656">
    <property type="entry name" value="PAS_4"/>
</dbReference>
<dbReference type="GO" id="GO:0000155">
    <property type="term" value="F:phosphorelay sensor kinase activity"/>
    <property type="evidence" value="ECO:0007669"/>
    <property type="project" value="InterPro"/>
</dbReference>
<evidence type="ECO:0000256" key="4">
    <source>
        <dbReference type="ARBA" id="ARBA00022679"/>
    </source>
</evidence>
<dbReference type="InterPro" id="IPR001789">
    <property type="entry name" value="Sig_transdc_resp-reg_receiver"/>
</dbReference>
<dbReference type="Gene3D" id="1.10.287.130">
    <property type="match status" value="1"/>
</dbReference>
<dbReference type="InterPro" id="IPR011006">
    <property type="entry name" value="CheY-like_superfamily"/>
</dbReference>
<feature type="domain" description="Histidine kinase" evidence="8">
    <location>
        <begin position="500"/>
        <end position="714"/>
    </location>
</feature>
<dbReference type="NCBIfam" id="NF041832">
    <property type="entry name" value="near_NosP_CTERM"/>
    <property type="match status" value="1"/>
</dbReference>
<dbReference type="Pfam" id="PF12860">
    <property type="entry name" value="PAS_7"/>
    <property type="match status" value="2"/>
</dbReference>
<keyword evidence="13" id="KW-1185">Reference proteome</keyword>
<keyword evidence="5" id="KW-0418">Kinase</keyword>
<dbReference type="PROSITE" id="PS50113">
    <property type="entry name" value="PAC"/>
    <property type="match status" value="1"/>
</dbReference>
<keyword evidence="3 6" id="KW-0597">Phosphoprotein</keyword>
<dbReference type="PRINTS" id="PR00344">
    <property type="entry name" value="BCTRLSENSOR"/>
</dbReference>
<dbReference type="SUPFAM" id="SSF55785">
    <property type="entry name" value="PYP-like sensor domain (PAS domain)"/>
    <property type="match status" value="3"/>
</dbReference>
<evidence type="ECO:0000256" key="2">
    <source>
        <dbReference type="ARBA" id="ARBA00012438"/>
    </source>
</evidence>
<comment type="catalytic activity">
    <reaction evidence="1">
        <text>ATP + protein L-histidine = ADP + protein N-phospho-L-histidine.</text>
        <dbReference type="EC" id="2.7.13.3"/>
    </reaction>
</comment>
<feature type="domain" description="PAC" evidence="11">
    <location>
        <begin position="405"/>
        <end position="457"/>
    </location>
</feature>
<feature type="domain" description="PAS" evidence="10">
    <location>
        <begin position="202"/>
        <end position="244"/>
    </location>
</feature>
<dbReference type="InterPro" id="IPR003594">
    <property type="entry name" value="HATPase_dom"/>
</dbReference>
<proteinExistence type="predicted"/>
<dbReference type="Proteomes" id="UP000191418">
    <property type="component" value="Unassembled WGS sequence"/>
</dbReference>
<evidence type="ECO:0000256" key="5">
    <source>
        <dbReference type="ARBA" id="ARBA00022777"/>
    </source>
</evidence>
<dbReference type="STRING" id="64969.SAMN02745127_02765"/>
<dbReference type="EMBL" id="MTSM01000025">
    <property type="protein sequence ID" value="OPX54472.1"/>
    <property type="molecule type" value="Genomic_DNA"/>
</dbReference>
<dbReference type="PROSITE" id="PS50112">
    <property type="entry name" value="PAS"/>
    <property type="match status" value="2"/>
</dbReference>
<evidence type="ECO:0000259" key="8">
    <source>
        <dbReference type="PROSITE" id="PS50109"/>
    </source>
</evidence>
<reference evidence="12 13" key="1">
    <citation type="submission" date="2017-01" db="EMBL/GenBank/DDBJ databases">
        <title>Genome Sequencing of a Marine Spirillum, Oceanospirillum multiglobuliferum ATCC 33336, from Japan.</title>
        <authorList>
            <person name="Carney J.G."/>
            <person name="Trachtenberg A.M."/>
            <person name="Rheaume B.A."/>
            <person name="Linnane J.D."/>
            <person name="Pitts N.L."/>
            <person name="Mykles D.L."/>
            <person name="Maclea K.S."/>
        </authorList>
    </citation>
    <scope>NUCLEOTIDE SEQUENCE [LARGE SCALE GENOMIC DNA]</scope>
    <source>
        <strain evidence="12 13">ATCC 33336</strain>
    </source>
</reference>
<dbReference type="GO" id="GO:0009927">
    <property type="term" value="F:histidine phosphotransfer kinase activity"/>
    <property type="evidence" value="ECO:0007669"/>
    <property type="project" value="TreeGrafter"/>
</dbReference>
<evidence type="ECO:0000259" key="11">
    <source>
        <dbReference type="PROSITE" id="PS50113"/>
    </source>
</evidence>
<dbReference type="GO" id="GO:0005886">
    <property type="term" value="C:plasma membrane"/>
    <property type="evidence" value="ECO:0007669"/>
    <property type="project" value="TreeGrafter"/>
</dbReference>
<dbReference type="CDD" id="cd00082">
    <property type="entry name" value="HisKA"/>
    <property type="match status" value="1"/>
</dbReference>
<dbReference type="AlphaFoldDB" id="A0A1V4T1I3"/>
<feature type="domain" description="Response regulatory" evidence="9">
    <location>
        <begin position="737"/>
        <end position="853"/>
    </location>
</feature>